<keyword evidence="2" id="KW-1185">Reference proteome</keyword>
<evidence type="ECO:0000313" key="1">
    <source>
        <dbReference type="EMBL" id="SDM68798.1"/>
    </source>
</evidence>
<gene>
    <name evidence="1" type="ORF">SAMN04488137_1448</name>
</gene>
<protein>
    <submittedName>
        <fullName evidence="1">Uncharacterized protein</fullName>
    </submittedName>
</protein>
<dbReference type="Proteomes" id="UP000199544">
    <property type="component" value="Unassembled WGS sequence"/>
</dbReference>
<evidence type="ECO:0000313" key="2">
    <source>
        <dbReference type="Proteomes" id="UP000199544"/>
    </source>
</evidence>
<dbReference type="EMBL" id="FNHW01000001">
    <property type="protein sequence ID" value="SDM68798.1"/>
    <property type="molecule type" value="Genomic_DNA"/>
</dbReference>
<accession>A0A1G9V9B9</accession>
<proteinExistence type="predicted"/>
<sequence length="96" mass="10560">MDMGDVAAAFESSYRHLDLEAAERRPLLLQGKVPALVLETEAVAGKVQSVQDGGKQILCGMGHIRHKEKSAGIGCFFCFWTNFSPQIGFLPMYMLV</sequence>
<organism evidence="1 2">
    <name type="scientific">Fictibacillus solisalsi</name>
    <dbReference type="NCBI Taxonomy" id="459525"/>
    <lineage>
        <taxon>Bacteria</taxon>
        <taxon>Bacillati</taxon>
        <taxon>Bacillota</taxon>
        <taxon>Bacilli</taxon>
        <taxon>Bacillales</taxon>
        <taxon>Fictibacillaceae</taxon>
        <taxon>Fictibacillus</taxon>
    </lineage>
</organism>
<reference evidence="2" key="1">
    <citation type="submission" date="2016-10" db="EMBL/GenBank/DDBJ databases">
        <authorList>
            <person name="Varghese N."/>
            <person name="Submissions S."/>
        </authorList>
    </citation>
    <scope>NUCLEOTIDE SEQUENCE [LARGE SCALE GENOMIC DNA]</scope>
    <source>
        <strain evidence="2">CGMCC 1.6854</strain>
    </source>
</reference>
<dbReference type="AlphaFoldDB" id="A0A1G9V9B9"/>
<name>A0A1G9V9B9_9BACL</name>